<sequence length="102" mass="11962">MIDSDIIIHSDDVIQHFGVKGMKWGKRLRDNHIKNLEYKYRKLGYNEDQVKSKLEKRLRNEKIALAVAGAAGGTAYKKHRDNKSVRENDEDYNKKYGKKVRK</sequence>
<evidence type="ECO:0000256" key="1">
    <source>
        <dbReference type="SAM" id="MobiDB-lite"/>
    </source>
</evidence>
<accession>A0A8S5LTT7</accession>
<protein>
    <submittedName>
        <fullName evidence="2">Ribonuclease</fullName>
    </submittedName>
</protein>
<dbReference type="EMBL" id="BK014735">
    <property type="protein sequence ID" value="DAD73420.1"/>
    <property type="molecule type" value="Genomic_DNA"/>
</dbReference>
<reference evidence="2" key="1">
    <citation type="journal article" date="2021" name="Proc. Natl. Acad. Sci. U.S.A.">
        <title>A Catalog of Tens of Thousands of Viruses from Human Metagenomes Reveals Hidden Associations with Chronic Diseases.</title>
        <authorList>
            <person name="Tisza M.J."/>
            <person name="Buck C.B."/>
        </authorList>
    </citation>
    <scope>NUCLEOTIDE SEQUENCE</scope>
    <source>
        <strain evidence="2">CtKm44</strain>
    </source>
</reference>
<evidence type="ECO:0000313" key="2">
    <source>
        <dbReference type="EMBL" id="DAD73420.1"/>
    </source>
</evidence>
<feature type="compositionally biased region" description="Basic and acidic residues" evidence="1">
    <location>
        <begin position="82"/>
        <end position="94"/>
    </location>
</feature>
<name>A0A8S5LTT7_9CAUD</name>
<proteinExistence type="predicted"/>
<organism evidence="2">
    <name type="scientific">Siphoviridae sp. ctKm44</name>
    <dbReference type="NCBI Taxonomy" id="2826245"/>
    <lineage>
        <taxon>Viruses</taxon>
        <taxon>Duplodnaviria</taxon>
        <taxon>Heunggongvirae</taxon>
        <taxon>Uroviricota</taxon>
        <taxon>Caudoviricetes</taxon>
    </lineage>
</organism>
<dbReference type="InterPro" id="IPR055635">
    <property type="entry name" value="DUF7211"/>
</dbReference>
<feature type="region of interest" description="Disordered" evidence="1">
    <location>
        <begin position="72"/>
        <end position="102"/>
    </location>
</feature>
<dbReference type="Pfam" id="PF23847">
    <property type="entry name" value="DUF7211"/>
    <property type="match status" value="1"/>
</dbReference>